<reference evidence="11 12" key="1">
    <citation type="submission" date="2016-07" db="EMBL/GenBank/DDBJ databases">
        <title>Pervasive Adenine N6-methylation of Active Genes in Fungi.</title>
        <authorList>
            <consortium name="DOE Joint Genome Institute"/>
            <person name="Mondo S.J."/>
            <person name="Dannebaum R.O."/>
            <person name="Kuo R.C."/>
            <person name="Labutti K."/>
            <person name="Haridas S."/>
            <person name="Kuo A."/>
            <person name="Salamov A."/>
            <person name="Ahrendt S.R."/>
            <person name="Lipzen A."/>
            <person name="Sullivan W."/>
            <person name="Andreopoulos W.B."/>
            <person name="Clum A."/>
            <person name="Lindquist E."/>
            <person name="Daum C."/>
            <person name="Ramamoorthy G.K."/>
            <person name="Gryganskyi A."/>
            <person name="Culley D."/>
            <person name="Magnuson J.K."/>
            <person name="James T.Y."/>
            <person name="O'Malley M.A."/>
            <person name="Stajich J.E."/>
            <person name="Spatafora J.W."/>
            <person name="Visel A."/>
            <person name="Grigoriev I.V."/>
        </authorList>
    </citation>
    <scope>NUCLEOTIDE SEQUENCE [LARGE SCALE GENOMIC DNA]</scope>
    <source>
        <strain evidence="11 12">JEL800</strain>
    </source>
</reference>
<feature type="transmembrane region" description="Helical" evidence="8">
    <location>
        <begin position="146"/>
        <end position="165"/>
    </location>
</feature>
<dbReference type="GO" id="GO:0016020">
    <property type="term" value="C:membrane"/>
    <property type="evidence" value="ECO:0007669"/>
    <property type="project" value="UniProtKB-SubCell"/>
</dbReference>
<accession>A0A1Y2D308</accession>
<feature type="domain" description="Cytochrome b561" evidence="10">
    <location>
        <begin position="110"/>
        <end position="309"/>
    </location>
</feature>
<proteinExistence type="predicted"/>
<feature type="region of interest" description="Disordered" evidence="7">
    <location>
        <begin position="95"/>
        <end position="128"/>
    </location>
</feature>
<organism evidence="11 12">
    <name type="scientific">Rhizoclosmatium globosum</name>
    <dbReference type="NCBI Taxonomy" id="329046"/>
    <lineage>
        <taxon>Eukaryota</taxon>
        <taxon>Fungi</taxon>
        <taxon>Fungi incertae sedis</taxon>
        <taxon>Chytridiomycota</taxon>
        <taxon>Chytridiomycota incertae sedis</taxon>
        <taxon>Chytridiomycetes</taxon>
        <taxon>Chytridiales</taxon>
        <taxon>Chytriomycetaceae</taxon>
        <taxon>Rhizoclosmatium</taxon>
    </lineage>
</organism>
<dbReference type="STRING" id="329046.A0A1Y2D308"/>
<keyword evidence="9" id="KW-0732">Signal</keyword>
<evidence type="ECO:0000256" key="5">
    <source>
        <dbReference type="ARBA" id="ARBA00022989"/>
    </source>
</evidence>
<dbReference type="PANTHER" id="PTHR47797:SF3">
    <property type="entry name" value="CYTOCHROME B561 DOMAIN-CONTAINING PROTEIN"/>
    <property type="match status" value="1"/>
</dbReference>
<dbReference type="Pfam" id="PF03188">
    <property type="entry name" value="Cytochrom_B561"/>
    <property type="match status" value="1"/>
</dbReference>
<evidence type="ECO:0000256" key="1">
    <source>
        <dbReference type="ARBA" id="ARBA00004370"/>
    </source>
</evidence>
<feature type="chain" id="PRO_5012801990" description="Cytochrome b561 domain-containing protein" evidence="9">
    <location>
        <begin position="21"/>
        <end position="547"/>
    </location>
</feature>
<keyword evidence="12" id="KW-1185">Reference proteome</keyword>
<dbReference type="AlphaFoldDB" id="A0A1Y2D308"/>
<evidence type="ECO:0000256" key="7">
    <source>
        <dbReference type="SAM" id="MobiDB-lite"/>
    </source>
</evidence>
<dbReference type="InterPro" id="IPR006593">
    <property type="entry name" value="Cyt_b561/ferric_Rdtase_TM"/>
</dbReference>
<feature type="transmembrane region" description="Helical" evidence="8">
    <location>
        <begin position="255"/>
        <end position="275"/>
    </location>
</feature>
<feature type="transmembrane region" description="Helical" evidence="8">
    <location>
        <begin position="212"/>
        <end position="235"/>
    </location>
</feature>
<evidence type="ECO:0000313" key="11">
    <source>
        <dbReference type="EMBL" id="ORY53597.1"/>
    </source>
</evidence>
<evidence type="ECO:0000256" key="4">
    <source>
        <dbReference type="ARBA" id="ARBA00022982"/>
    </source>
</evidence>
<name>A0A1Y2D308_9FUNG</name>
<feature type="transmembrane region" description="Helical" evidence="8">
    <location>
        <begin position="281"/>
        <end position="299"/>
    </location>
</feature>
<dbReference type="Proteomes" id="UP000193642">
    <property type="component" value="Unassembled WGS sequence"/>
</dbReference>
<dbReference type="PROSITE" id="PS50939">
    <property type="entry name" value="CYTOCHROME_B561"/>
    <property type="match status" value="1"/>
</dbReference>
<evidence type="ECO:0000256" key="8">
    <source>
        <dbReference type="SAM" id="Phobius"/>
    </source>
</evidence>
<dbReference type="EMBL" id="MCGO01000001">
    <property type="protein sequence ID" value="ORY53597.1"/>
    <property type="molecule type" value="Genomic_DNA"/>
</dbReference>
<evidence type="ECO:0000256" key="3">
    <source>
        <dbReference type="ARBA" id="ARBA00022692"/>
    </source>
</evidence>
<dbReference type="SMART" id="SM00665">
    <property type="entry name" value="B561"/>
    <property type="match status" value="1"/>
</dbReference>
<keyword evidence="4" id="KW-0249">Electron transport</keyword>
<keyword evidence="3 8" id="KW-0812">Transmembrane</keyword>
<evidence type="ECO:0000256" key="2">
    <source>
        <dbReference type="ARBA" id="ARBA00022448"/>
    </source>
</evidence>
<sequence length="547" mass="59348">MKWIQHTIIACLFVIHASAAATTTTKPVILVTKIPAKNAKGQTITSPVPNIIEQNGVPIAIAFPDEPHPLVKPSAINSPTAINIAAATTSLYVGESLPRPSDTSDGGDGLEAKNSSNSTTATESDSEETDAAAMTYDAMIKAHGSLMFLAWGVFAPSGIVCARYYKFTEHGAKRWFPLHMFFFVSCFVCTVASFVIVYKATGEDHFDYSQNGLHVVLGLAVVVLVFKQLASGFIINKLFNPSRTAVPWWDQLHHWIGRLGLVGALVNIPLGLSLHGTVAPIWILYQLWLMLIVAIFAFLEGRRRYLPNVHRGEYTPAPGSGSTEVQAMERGVSDVTLLEGVDRGVATEKKDARPESDNTNIFTVQSAIVPEPNRELMQEIEAEQIEMDIVKLANNNQKTNASFPRKLTGVFQGYEELLIDPKERQSWSGFPTAGVAEGAEGENAPFAAETRNSLNIELALDVDHKKIDAVDLIVQPSVKTADDIANAVSGSDAVKGILEEVVVPEAREIDDSDGLGSIIDQYGSQSVRASVAYVSESNDCERQTPDK</sequence>
<keyword evidence="6 8" id="KW-0472">Membrane</keyword>
<feature type="transmembrane region" description="Helical" evidence="8">
    <location>
        <begin position="177"/>
        <end position="200"/>
    </location>
</feature>
<keyword evidence="2" id="KW-0813">Transport</keyword>
<protein>
    <recommendedName>
        <fullName evidence="10">Cytochrome b561 domain-containing protein</fullName>
    </recommendedName>
</protein>
<comment type="subcellular location">
    <subcellularLocation>
        <location evidence="1">Membrane</location>
    </subcellularLocation>
</comment>
<feature type="compositionally biased region" description="Low complexity" evidence="7">
    <location>
        <begin position="112"/>
        <end position="123"/>
    </location>
</feature>
<dbReference type="Gene3D" id="1.20.120.1770">
    <property type="match status" value="1"/>
</dbReference>
<keyword evidence="5 8" id="KW-1133">Transmembrane helix</keyword>
<evidence type="ECO:0000313" key="12">
    <source>
        <dbReference type="Proteomes" id="UP000193642"/>
    </source>
</evidence>
<dbReference type="CDD" id="cd08760">
    <property type="entry name" value="Cyt_b561_FRRS1_like"/>
    <property type="match status" value="1"/>
</dbReference>
<comment type="caution">
    <text evidence="11">The sequence shown here is derived from an EMBL/GenBank/DDBJ whole genome shotgun (WGS) entry which is preliminary data.</text>
</comment>
<evidence type="ECO:0000256" key="6">
    <source>
        <dbReference type="ARBA" id="ARBA00023136"/>
    </source>
</evidence>
<feature type="signal peptide" evidence="9">
    <location>
        <begin position="1"/>
        <end position="20"/>
    </location>
</feature>
<gene>
    <name evidence="11" type="ORF">BCR33DRAFT_4059</name>
</gene>
<dbReference type="OrthoDB" id="19261at2759"/>
<evidence type="ECO:0000259" key="10">
    <source>
        <dbReference type="PROSITE" id="PS50939"/>
    </source>
</evidence>
<dbReference type="PANTHER" id="PTHR47797">
    <property type="entry name" value="DEHYDROGENASE, PUTATIVE (AFU_ORTHOLOGUE AFUA_8G05805)-RELATED"/>
    <property type="match status" value="1"/>
</dbReference>
<evidence type="ECO:0000256" key="9">
    <source>
        <dbReference type="SAM" id="SignalP"/>
    </source>
</evidence>